<dbReference type="EMBL" id="BSXS01006736">
    <property type="protein sequence ID" value="GME86076.1"/>
    <property type="molecule type" value="Genomic_DNA"/>
</dbReference>
<proteinExistence type="predicted"/>
<protein>
    <submittedName>
        <fullName evidence="1">Unnamed protein product</fullName>
    </submittedName>
</protein>
<reference evidence="1" key="1">
    <citation type="submission" date="2023-04" db="EMBL/GenBank/DDBJ databases">
        <title>Ambrosiozyma monospora NBRC 10751.</title>
        <authorList>
            <person name="Ichikawa N."/>
            <person name="Sato H."/>
            <person name="Tonouchi N."/>
        </authorList>
    </citation>
    <scope>NUCLEOTIDE SEQUENCE</scope>
    <source>
        <strain evidence="1">NBRC 10751</strain>
    </source>
</reference>
<organism evidence="1 2">
    <name type="scientific">Ambrosiozyma monospora</name>
    <name type="common">Yeast</name>
    <name type="synonym">Endomycopsis monosporus</name>
    <dbReference type="NCBI Taxonomy" id="43982"/>
    <lineage>
        <taxon>Eukaryota</taxon>
        <taxon>Fungi</taxon>
        <taxon>Dikarya</taxon>
        <taxon>Ascomycota</taxon>
        <taxon>Saccharomycotina</taxon>
        <taxon>Pichiomycetes</taxon>
        <taxon>Pichiales</taxon>
        <taxon>Pichiaceae</taxon>
        <taxon>Ambrosiozyma</taxon>
    </lineage>
</organism>
<name>A0ACB5TDG2_AMBMO</name>
<comment type="caution">
    <text evidence="1">The sequence shown here is derived from an EMBL/GenBank/DDBJ whole genome shotgun (WGS) entry which is preliminary data.</text>
</comment>
<sequence length="334" mass="36820">MSSNPSDKSPLELFKEEISKESAALDLNLEQDITSLEIWKMFNSKNSILPNNKRILNLAWRLNSINSVKTNNKPRHRSSSLTHNSQVSKPSISSKPNNSNTSTSNSKKCSNDNLKLLKQHGADVLMRESNFKQNQPKSRSANTFNRLRQAQDKSSESINDPEFDYIEHIRKISKEEYGINPDLVSSKSNSITPSDITDAMSLSMFGGTTTTSGGSNPINIDFEGKGLDYFSPETSHSLSSNTNSIFSAAATRPSSYHGSSFSAMGSGNNSSSFGFGTGSGAAAYGQSLPQMNAHAHTFNQMQQMQRQHDLSADVPQEDNFNIDNFLKFDDHNTK</sequence>
<keyword evidence="2" id="KW-1185">Reference proteome</keyword>
<gene>
    <name evidence="1" type="ORF">Amon02_000785600</name>
</gene>
<evidence type="ECO:0000313" key="1">
    <source>
        <dbReference type="EMBL" id="GME86076.1"/>
    </source>
</evidence>
<accession>A0ACB5TDG2</accession>
<dbReference type="Proteomes" id="UP001165064">
    <property type="component" value="Unassembled WGS sequence"/>
</dbReference>
<evidence type="ECO:0000313" key="2">
    <source>
        <dbReference type="Proteomes" id="UP001165064"/>
    </source>
</evidence>